<sequence length="290" mass="33889">MDARDTTHERPTPEEPESLDDIEADNYARRNRKKTSTVWQELTVVKLADGTKKVQCNHLSTVRLTMFSDIVKQLQLPNKKLILDCCSRWNATYAMLSCALEFKDVFPRYAQRDASYKHLPSDEDWLRVEEVCSFLAFFNEVTNIISGSEYPTSNLLLPELWSIKELLMQKSSSEELWMRQMADKMQRKFDKYWGECNLLISIAAILDPRNKMKLIDFSFRVMYFEDEAPKQICMVRDSLYELYKEYVDEYAAANVNTTMENDVQESGVINTCTTSRIGKGKVLTHQYLYH</sequence>
<gene>
    <name evidence="3" type="ORF">V6N12_062657</name>
</gene>
<keyword evidence="4" id="KW-1185">Reference proteome</keyword>
<name>A0ABR2F9I0_9ROSI</name>
<evidence type="ECO:0000256" key="1">
    <source>
        <dbReference type="SAM" id="MobiDB-lite"/>
    </source>
</evidence>
<proteinExistence type="predicted"/>
<protein>
    <recommendedName>
        <fullName evidence="2">hAT-like transposase RNase-H fold domain-containing protein</fullName>
    </recommendedName>
</protein>
<accession>A0ABR2F9I0</accession>
<dbReference type="Proteomes" id="UP001472677">
    <property type="component" value="Unassembled WGS sequence"/>
</dbReference>
<reference evidence="3 4" key="1">
    <citation type="journal article" date="2024" name="G3 (Bethesda)">
        <title>Genome assembly of Hibiscus sabdariffa L. provides insights into metabolisms of medicinal natural products.</title>
        <authorList>
            <person name="Kim T."/>
        </authorList>
    </citation>
    <scope>NUCLEOTIDE SEQUENCE [LARGE SCALE GENOMIC DNA]</scope>
    <source>
        <strain evidence="3">TK-2024</strain>
        <tissue evidence="3">Old leaves</tissue>
    </source>
</reference>
<dbReference type="PANTHER" id="PTHR23272:SF182">
    <property type="entry name" value="OS09G0381850 PROTEIN"/>
    <property type="match status" value="1"/>
</dbReference>
<comment type="caution">
    <text evidence="3">The sequence shown here is derived from an EMBL/GenBank/DDBJ whole genome shotgun (WGS) entry which is preliminary data.</text>
</comment>
<evidence type="ECO:0000259" key="2">
    <source>
        <dbReference type="Pfam" id="PF14372"/>
    </source>
</evidence>
<dbReference type="SUPFAM" id="SSF53098">
    <property type="entry name" value="Ribonuclease H-like"/>
    <property type="match status" value="1"/>
</dbReference>
<dbReference type="PANTHER" id="PTHR23272">
    <property type="entry name" value="BED FINGER-RELATED"/>
    <property type="match status" value="1"/>
</dbReference>
<dbReference type="InterPro" id="IPR025525">
    <property type="entry name" value="hAT-like_transposase_RNase-H"/>
</dbReference>
<feature type="region of interest" description="Disordered" evidence="1">
    <location>
        <begin position="1"/>
        <end position="24"/>
    </location>
</feature>
<feature type="compositionally biased region" description="Acidic residues" evidence="1">
    <location>
        <begin position="14"/>
        <end position="24"/>
    </location>
</feature>
<evidence type="ECO:0000313" key="3">
    <source>
        <dbReference type="EMBL" id="KAK8574980.1"/>
    </source>
</evidence>
<feature type="compositionally biased region" description="Basic and acidic residues" evidence="1">
    <location>
        <begin position="1"/>
        <end position="13"/>
    </location>
</feature>
<dbReference type="EMBL" id="JBBPBM010000007">
    <property type="protein sequence ID" value="KAK8574980.1"/>
    <property type="molecule type" value="Genomic_DNA"/>
</dbReference>
<evidence type="ECO:0000313" key="4">
    <source>
        <dbReference type="Proteomes" id="UP001472677"/>
    </source>
</evidence>
<organism evidence="3 4">
    <name type="scientific">Hibiscus sabdariffa</name>
    <name type="common">roselle</name>
    <dbReference type="NCBI Taxonomy" id="183260"/>
    <lineage>
        <taxon>Eukaryota</taxon>
        <taxon>Viridiplantae</taxon>
        <taxon>Streptophyta</taxon>
        <taxon>Embryophyta</taxon>
        <taxon>Tracheophyta</taxon>
        <taxon>Spermatophyta</taxon>
        <taxon>Magnoliopsida</taxon>
        <taxon>eudicotyledons</taxon>
        <taxon>Gunneridae</taxon>
        <taxon>Pentapetalae</taxon>
        <taxon>rosids</taxon>
        <taxon>malvids</taxon>
        <taxon>Malvales</taxon>
        <taxon>Malvaceae</taxon>
        <taxon>Malvoideae</taxon>
        <taxon>Hibiscus</taxon>
    </lineage>
</organism>
<dbReference type="InterPro" id="IPR012337">
    <property type="entry name" value="RNaseH-like_sf"/>
</dbReference>
<feature type="domain" description="hAT-like transposase RNase-H fold" evidence="2">
    <location>
        <begin position="146"/>
        <end position="246"/>
    </location>
</feature>
<dbReference type="Pfam" id="PF14372">
    <property type="entry name" value="hAT-like_RNase-H"/>
    <property type="match status" value="1"/>
</dbReference>